<dbReference type="AlphaFoldDB" id="A0A4Q7AGA6"/>
<evidence type="ECO:0000313" key="2">
    <source>
        <dbReference type="EMBL" id="RZG46567.1"/>
    </source>
</evidence>
<accession>A0A4Q7AGA6</accession>
<organism evidence="2 3">
    <name type="scientific">Acinetobacter wuhouensis</name>
    <dbReference type="NCBI Taxonomy" id="1879050"/>
    <lineage>
        <taxon>Bacteria</taxon>
        <taxon>Pseudomonadati</taxon>
        <taxon>Pseudomonadota</taxon>
        <taxon>Gammaproteobacteria</taxon>
        <taxon>Moraxellales</taxon>
        <taxon>Moraxellaceae</taxon>
        <taxon>Acinetobacter</taxon>
    </lineage>
</organism>
<evidence type="ECO:0000256" key="1">
    <source>
        <dbReference type="SAM" id="Phobius"/>
    </source>
</evidence>
<dbReference type="RefSeq" id="WP_130131700.1">
    <property type="nucleotide sequence ID" value="NZ_SGSQ01000011.1"/>
</dbReference>
<keyword evidence="1" id="KW-1133">Transmembrane helix</keyword>
<proteinExistence type="predicted"/>
<keyword evidence="3" id="KW-1185">Reference proteome</keyword>
<keyword evidence="1" id="KW-0472">Membrane</keyword>
<comment type="caution">
    <text evidence="2">The sequence shown here is derived from an EMBL/GenBank/DDBJ whole genome shotgun (WGS) entry which is preliminary data.</text>
</comment>
<evidence type="ECO:0000313" key="3">
    <source>
        <dbReference type="Proteomes" id="UP000293863"/>
    </source>
</evidence>
<reference evidence="2 3" key="1">
    <citation type="submission" date="2019-02" db="EMBL/GenBank/DDBJ databases">
        <title>The Batch Genome Submission of Acinetobacter spp. strains.</title>
        <authorList>
            <person name="Qin J."/>
            <person name="Hu Y."/>
            <person name="Ye H."/>
            <person name="Wei L."/>
            <person name="Feng Y."/>
            <person name="Zong Z."/>
        </authorList>
    </citation>
    <scope>NUCLEOTIDE SEQUENCE [LARGE SCALE GENOMIC DNA]</scope>
    <source>
        <strain evidence="2 3">WCHAW060049</strain>
    </source>
</reference>
<protein>
    <submittedName>
        <fullName evidence="2">Uncharacterized protein</fullName>
    </submittedName>
</protein>
<sequence length="169" mass="19346">MFSNGLSIFAIIISAVAAYYTYQQSELLKKQYEKQQELEKELKSYAIVIGSETDENLSKNIQNGEIIHFSFSNGSNKPVPYKVEVKSEGIGLYLDKGQPDKAYFNYPLNSKRATLIQPNGEPYRGTFSLWSFKVPSPTAKVSIWVNGEETVSYSYKYNQKTKHYDYMSE</sequence>
<feature type="transmembrane region" description="Helical" evidence="1">
    <location>
        <begin position="6"/>
        <end position="22"/>
    </location>
</feature>
<dbReference type="EMBL" id="SGSQ01000011">
    <property type="protein sequence ID" value="RZG46567.1"/>
    <property type="molecule type" value="Genomic_DNA"/>
</dbReference>
<dbReference type="Proteomes" id="UP000293863">
    <property type="component" value="Unassembled WGS sequence"/>
</dbReference>
<gene>
    <name evidence="2" type="ORF">EXU28_08255</name>
</gene>
<keyword evidence="1" id="KW-0812">Transmembrane</keyword>
<name>A0A4Q7AGA6_9GAMM</name>